<dbReference type="PANTHER" id="PTHR16537:SF1">
    <property type="entry name" value="PROTEIN ZNRD2"/>
    <property type="match status" value="1"/>
</dbReference>
<evidence type="ECO:0000313" key="1">
    <source>
        <dbReference type="EMBL" id="KAH7641792.1"/>
    </source>
</evidence>
<organism evidence="1">
    <name type="scientific">Dermatophagoides farinae</name>
    <name type="common">American house dust mite</name>
    <dbReference type="NCBI Taxonomy" id="6954"/>
    <lineage>
        <taxon>Eukaryota</taxon>
        <taxon>Metazoa</taxon>
        <taxon>Ecdysozoa</taxon>
        <taxon>Arthropoda</taxon>
        <taxon>Chelicerata</taxon>
        <taxon>Arachnida</taxon>
        <taxon>Acari</taxon>
        <taxon>Acariformes</taxon>
        <taxon>Sarcoptiformes</taxon>
        <taxon>Astigmata</taxon>
        <taxon>Psoroptidia</taxon>
        <taxon>Analgoidea</taxon>
        <taxon>Pyroglyphidae</taxon>
        <taxon>Dermatophagoidinae</taxon>
        <taxon>Dermatophagoides</taxon>
    </lineage>
</organism>
<reference evidence="1" key="1">
    <citation type="submission" date="2020-06" db="EMBL/GenBank/DDBJ databases">
        <authorList>
            <person name="Ji K."/>
            <person name="Li J."/>
        </authorList>
    </citation>
    <scope>NUCLEOTIDE SEQUENCE</scope>
    <source>
        <strain evidence="1">JKM2019</strain>
        <tissue evidence="1">Whole body</tissue>
    </source>
</reference>
<dbReference type="InterPro" id="IPR051888">
    <property type="entry name" value="UPF0148_domain"/>
</dbReference>
<comment type="caution">
    <text evidence="1">The sequence shown here is derived from an EMBL/GenBank/DDBJ whole genome shotgun (WGS) entry which is preliminary data.</text>
</comment>
<proteinExistence type="predicted"/>
<dbReference type="EMBL" id="SDOV01000004">
    <property type="protein sequence ID" value="KAH7641792.1"/>
    <property type="molecule type" value="Genomic_DNA"/>
</dbReference>
<name>A0A9D4P0L0_DERFA</name>
<protein>
    <submittedName>
        <fullName evidence="1">Sjoegren syndrome/scleroderma autoantigen 1-like protein</fullName>
    </submittedName>
</protein>
<dbReference type="InterPro" id="IPR009563">
    <property type="entry name" value="SSSCA1"/>
</dbReference>
<reference evidence="1" key="2">
    <citation type="journal article" date="2021" name="World Allergy Organ. J.">
        <title>Chromosome-level assembly of Dermatophagoides farinae genome and transcriptome reveals two novel allergens Der f 37 and Der f 39.</title>
        <authorList>
            <person name="Chen J."/>
            <person name="Cai Z."/>
            <person name="Fan D."/>
            <person name="Hu J."/>
            <person name="Hou Y."/>
            <person name="He Y."/>
            <person name="Zhang Z."/>
            <person name="Zhao Z."/>
            <person name="Gao P."/>
            <person name="Hu W."/>
            <person name="Sun J."/>
            <person name="Li J."/>
            <person name="Ji K."/>
        </authorList>
    </citation>
    <scope>NUCLEOTIDE SEQUENCE</scope>
    <source>
        <strain evidence="1">JKM2019</strain>
    </source>
</reference>
<sequence>MISREDSDKISSLMGTYLLQGYTLLDDYCSICKTPLMRKRMELAFCMYCDHLKKKPDNEEQWSFATFERKSQNETLAMISDDQPDEDNFTPRIRNKMQKIIMNMIEDLETQSQITNFQGNVRQNLENMSLLIEMIDKTIVMMKKL</sequence>
<accession>A0A9D4P0L0</accession>
<dbReference type="AlphaFoldDB" id="A0A9D4P0L0"/>
<dbReference type="Proteomes" id="UP000828236">
    <property type="component" value="Unassembled WGS sequence"/>
</dbReference>
<dbReference type="PANTHER" id="PTHR16537">
    <property type="entry name" value="SJOEGREN SYNDROME/SCLERODERMA AUTOANTIGEN 1"/>
    <property type="match status" value="1"/>
</dbReference>
<gene>
    <name evidence="1" type="ORF">HUG17_4837</name>
</gene>
<dbReference type="Pfam" id="PF06677">
    <property type="entry name" value="Auto_anti-p27"/>
    <property type="match status" value="1"/>
</dbReference>